<dbReference type="PANTHER" id="PTHR45845:SF3">
    <property type="entry name" value="PURATROPHIN-1-LIKE, ISOFORM A"/>
    <property type="match status" value="1"/>
</dbReference>
<sequence>MFGFSSLSNCGAVAWQRVLFVFTFICQRFNMFLGRSESLKWIRQKFTKRNNNSNNTTAPIEHTPAKISKTNNEISDNIRDLNEILVVTHPTRAATATKIKPPRPSTESSTAAAASAANNLPAAIIYGNDSDSAATTNMAKSKQSAPIACEEDDCDELEEATNEWLIDNETKEHPNDDKSGEEEDVDGVVDDDVKRNQTTSTATIIDDDTQQHQQPVAERGQQLQPIGELLAINETVVRRSKSSRVRNYLRKCKDRWLAVGTGGHNNANAEPSMSAEAAAANTSNLEHNDDSPATTATTMSDAVIMNESNVSKRERCRPQLVTVDSSNSNSMVATLGGNADAGAENPDNDGSRHRRRYTNCALGCVEEMEDDVDADADSYEDIDFGLVGYDAIDTTSSSTITTATVVTDSTQSDTAPGNRILPAKASRPSQEKSMQLAQRPGEGHDNGDNDNCDDNGDDPADSRVDVNLKGFDEQQLVVDSEQMESRLAALIDDLLASIYPISNRTTRAVLIREARDVLLTTYHGCLTTFQQQFLCKFVEIAGILKERHRIGEALIWCQGWPLVTPIGEVILHLGGLDDRHLKPAEIYLCVKPGENKSEPKLYAIWRTPILNCIDKTRTISTTATTSSSPASIVTTNSPHSFEGDSTLKIVALDPYDSSLYLSPIALEMLSDDLPQLLQSLLIGVEHSIERLSLNQLSAPYNQNVDSEQKQQTLANKALADQKNNNAPPGSPKCILRRSELITKNNKLHNNKYMLRRFTNRQDSMNSTSSGNSSASGLSTASSSSSNSSYTKGHLNHGNHGSSNNNNNNNHSVCNGHKNNNNNKKCETDNQPNDSNTSPALPRFCLGKSFPHIDSDEENAEERRNSLTDDLLESEIIAPNLITDLPEKLLLSGIYLPGIRDLKGNPLVTVDAESVLAAGLNCYEIATLLLYYSTIPESSGHKTAKAEQSTSATPSTAGTASQSSSLSPLTSPPATAASATTTTSSTSSATTSTSTCTSLNDNKMPPEQQRRQTEQLAKQQQQQPQQQQGLVTFTILIAIEKSQHLCVIDLISQSLRLLTRHIAHCHILAVCLDTGLIQSPKIENSNDVAVNANKAAAAVATNDDVKTSDIKSDKTSATTDTNGNWRCQKENTDTHTAVTYIGVDEVAAHVSGADIPSGRLGGSHQHDARKWREFFVHYEPFYQQCTGAAQRLVAALNDIRLADLQGLPTRRQLYAQHRALSRALMDSELHNLRKRSATTMARLQELAKSINNNCNNNNNYNNAANKLNSYCSLKNKGNLVGTYYGTASSGGTLNRNKLMFSTSSSYSFNYQGNQNNNKNNNNNNSISHNVAGIASAATTAITKSLQPISSSSSSSSTANPKSCIYTAAASSINPSASRLSATTANTNTTISGLNYCVGGATTTASGPSQLNSDVAIRLQKVTLLFNEIDRAAKRLEQLTEQRREHLRELTRQRALEDEINEENTDTHTAVTYIGVDEVAAHVSGADIPSGRLGGSHQHDARKWREFFVHYEPFYQQCTGAAQRLVAALNDIRLADLQGLPTRRQLYAQHRALSRALMDSELHNLRKRSATTMARLQELAKSINNNCNNNNNYNNTANKLNSYCSLKNKGNLVGTYYGAASSGGTLTRNKLMFSTSSSYSFNYQGNQNNNKNNNNNNSISHNVAGIASAATTAITKSLQPISSSSSSSSTANPKSCIYTAAASSINPSASRLSATTANTNTTISGLNYCVGGATTTASGPSQLNSDVAIRLQKVTLLFNEIDRAAKRLEQLTEQRREHLRELTRQRALEDEINEVTSWITNDGSECLQRFINMELDWDTPMKEREQEFEKYYFISMKNLAKGRDLHVAAANMDPLQESALHLRQALDSFAEKLESARERIEGFTRLHQLLNQSNQDENTQLEMERLVEKYGVKGLLEKYRDKGKRKPETLNLSHNNNHHSLDRTPNIMLSSQMISSTPDQQQKTRLLCHRSSSYGTGSYESPSACQCWRDSRNLDYMEDDLMDNDEEEGRSKIADSGVGECQRCEGNPKLTRICSCQSLNEESEHLYKKHDELDDECFEQPSKCYMNIHSPLEANKHLQCFASTFELPKLEELSCLDPKIQKTLLLIMREMIGTERDYVRSLYYVIENYIDELLRDDIPQSLRGQRNVIFGNIEKIFEFHNNHFLAELERYENNPLKVGAAFLQMESKFYLYALYNKNKPKSDALMSEYGTTFFKSKQIELNDKMDLASYLLKPVQRMGKYALLLQQLVKACSNVEGPALQEIAADVEELQKAEEMVKFQLRHGNDLLAMDSLRDCDVNLKEQGRLLRQNEFLVWQGRGGKKTLRHIFLFEELVLFSKSRRFPDHKNLDIYIYKNSIKTSDIGLTAHVGDSPTKFEIWFRKRKPEDTWTLQCMSEDIKNAWTEEISKLLWTQAKRNREIRLAEMSSMGIGSKPCLDIRPSNNQINDRSITISQLGKAPKLRHSFVGLNTDQMKTSRRPTSLISESSLSSGTSSSSLSKSSTTSSNSSVHNTSHHYQPGIGLELINESQTLDQHENNKSSNHHHHSVCHSHGTGTRIRNNHKRSTTIVSQLSMESGILSDICMTPDQDNNDLITTWTSNPTDAILVSPVGNNNGGNKFLLKCHTFTMNRKNEQQLQHLKDSKHGDCNDQES</sequence>
<dbReference type="InterPro" id="IPR055251">
    <property type="entry name" value="SOS1_NGEF_PH"/>
</dbReference>
<feature type="coiled-coil region" evidence="3">
    <location>
        <begin position="1420"/>
        <end position="1454"/>
    </location>
</feature>
<feature type="coiled-coil region" evidence="3">
    <location>
        <begin position="1752"/>
        <end position="1786"/>
    </location>
</feature>
<evidence type="ECO:0000259" key="6">
    <source>
        <dbReference type="PROSITE" id="PS50010"/>
    </source>
</evidence>
<dbReference type="OrthoDB" id="6152532at2759"/>
<dbReference type="VEuPathDB" id="VectorBase:MDOMA2_013002"/>
<feature type="region of interest" description="Disordered" evidence="4">
    <location>
        <begin position="941"/>
        <end position="1024"/>
    </location>
</feature>
<evidence type="ECO:0008006" key="8">
    <source>
        <dbReference type="Google" id="ProtNLM"/>
    </source>
</evidence>
<feature type="compositionally biased region" description="Polar residues" evidence="4">
    <location>
        <begin position="427"/>
        <end position="436"/>
    </location>
</feature>
<keyword evidence="3" id="KW-0175">Coiled coil</keyword>
<dbReference type="RefSeq" id="XP_011291394.2">
    <property type="nucleotide sequence ID" value="XM_011293092.3"/>
</dbReference>
<dbReference type="FunFam" id="1.20.900.10:FF:000028">
    <property type="entry name" value="Puratrophin-1-like, isoform D"/>
    <property type="match status" value="1"/>
</dbReference>
<feature type="region of interest" description="Disordered" evidence="4">
    <location>
        <begin position="2464"/>
        <end position="2513"/>
    </location>
</feature>
<dbReference type="VEuPathDB" id="VectorBase:MDOA004360"/>
<dbReference type="KEGG" id="mde:101893012"/>
<evidence type="ECO:0000259" key="5">
    <source>
        <dbReference type="PROSITE" id="PS50003"/>
    </source>
</evidence>
<dbReference type="PROSITE" id="PS50003">
    <property type="entry name" value="PH_DOMAIN"/>
    <property type="match status" value="1"/>
</dbReference>
<feature type="compositionally biased region" description="Low complexity" evidence="4">
    <location>
        <begin position="766"/>
        <end position="788"/>
    </location>
</feature>
<dbReference type="SUPFAM" id="SSF48065">
    <property type="entry name" value="DBL homology domain (DH-domain)"/>
    <property type="match status" value="1"/>
</dbReference>
<dbReference type="EnsemblMetazoa" id="MDOA004360-RB">
    <property type="protein sequence ID" value="MDOA004360-PB"/>
    <property type="gene ID" value="MDOA004360"/>
</dbReference>
<feature type="compositionally biased region" description="Low complexity" evidence="4">
    <location>
        <begin position="2477"/>
        <end position="2505"/>
    </location>
</feature>
<accession>A0A1I8MFF0</accession>
<dbReference type="InterPro" id="IPR035899">
    <property type="entry name" value="DBL_dom_sf"/>
</dbReference>
<evidence type="ECO:0000256" key="1">
    <source>
        <dbReference type="ARBA" id="ARBA00022553"/>
    </source>
</evidence>
<protein>
    <recommendedName>
        <fullName evidence="8">DH domain-containing protein</fullName>
    </recommendedName>
</protein>
<feature type="domain" description="DH" evidence="6">
    <location>
        <begin position="2101"/>
        <end position="2285"/>
    </location>
</feature>
<feature type="region of interest" description="Disordered" evidence="4">
    <location>
        <begin position="760"/>
        <end position="840"/>
    </location>
</feature>
<feature type="region of interest" description="Disordered" evidence="4">
    <location>
        <begin position="1921"/>
        <end position="1940"/>
    </location>
</feature>
<organism evidence="7">
    <name type="scientific">Musca domestica</name>
    <name type="common">House fly</name>
    <dbReference type="NCBI Taxonomy" id="7370"/>
    <lineage>
        <taxon>Eukaryota</taxon>
        <taxon>Metazoa</taxon>
        <taxon>Ecdysozoa</taxon>
        <taxon>Arthropoda</taxon>
        <taxon>Hexapoda</taxon>
        <taxon>Insecta</taxon>
        <taxon>Pterygota</taxon>
        <taxon>Neoptera</taxon>
        <taxon>Endopterygota</taxon>
        <taxon>Diptera</taxon>
        <taxon>Brachycera</taxon>
        <taxon>Muscomorpha</taxon>
        <taxon>Muscoidea</taxon>
        <taxon>Muscidae</taxon>
        <taxon>Musca</taxon>
    </lineage>
</organism>
<evidence type="ECO:0000256" key="3">
    <source>
        <dbReference type="SAM" id="Coils"/>
    </source>
</evidence>
<name>A0A1I8MFF0_MUSDO</name>
<evidence type="ECO:0000313" key="7">
    <source>
        <dbReference type="EnsemblMetazoa" id="MDOA004360-PB"/>
    </source>
</evidence>
<feature type="region of interest" description="Disordered" evidence="4">
    <location>
        <begin position="407"/>
        <end position="464"/>
    </location>
</feature>
<feature type="compositionally biased region" description="Acidic residues" evidence="4">
    <location>
        <begin position="448"/>
        <end position="459"/>
    </location>
</feature>
<feature type="compositionally biased region" description="Low complexity" evidence="4">
    <location>
        <begin position="795"/>
        <end position="822"/>
    </location>
</feature>
<evidence type="ECO:0000256" key="4">
    <source>
        <dbReference type="SAM" id="MobiDB-lite"/>
    </source>
</evidence>
<gene>
    <name evidence="7" type="primary">101893012</name>
</gene>
<feature type="compositionally biased region" description="Low complexity" evidence="4">
    <location>
        <begin position="265"/>
        <end position="285"/>
    </location>
</feature>
<dbReference type="InterPro" id="IPR001849">
    <property type="entry name" value="PH_domain"/>
</dbReference>
<dbReference type="SUPFAM" id="SSF50729">
    <property type="entry name" value="PH domain-like"/>
    <property type="match status" value="1"/>
</dbReference>
<dbReference type="InterPro" id="IPR000219">
    <property type="entry name" value="DH_dom"/>
</dbReference>
<dbReference type="CDD" id="cd13242">
    <property type="entry name" value="PH_puratrophin-1"/>
    <property type="match status" value="1"/>
</dbReference>
<feature type="compositionally biased region" description="Polar residues" evidence="4">
    <location>
        <begin position="828"/>
        <end position="838"/>
    </location>
</feature>
<feature type="compositionally biased region" description="Acidic residues" evidence="4">
    <location>
        <begin position="179"/>
        <end position="190"/>
    </location>
</feature>
<reference evidence="7" key="1">
    <citation type="submission" date="2020-05" db="UniProtKB">
        <authorList>
            <consortium name="EnsemblMetazoa"/>
        </authorList>
    </citation>
    <scope>IDENTIFICATION</scope>
    <source>
        <strain evidence="7">Aabys</strain>
    </source>
</reference>
<feature type="region of interest" description="Disordered" evidence="4">
    <location>
        <begin position="2530"/>
        <end position="2556"/>
    </location>
</feature>
<proteinExistence type="predicted"/>
<evidence type="ECO:0000256" key="2">
    <source>
        <dbReference type="ARBA" id="ARBA00022658"/>
    </source>
</evidence>
<feature type="compositionally biased region" description="Low complexity" evidence="4">
    <location>
        <begin position="948"/>
        <end position="998"/>
    </location>
</feature>
<dbReference type="InterPro" id="IPR011993">
    <property type="entry name" value="PH-like_dom_sf"/>
</dbReference>
<dbReference type="GO" id="GO:0005085">
    <property type="term" value="F:guanyl-nucleotide exchange factor activity"/>
    <property type="evidence" value="ECO:0007669"/>
    <property type="project" value="UniProtKB-KW"/>
</dbReference>
<dbReference type="Pfam" id="PF00621">
    <property type="entry name" value="RhoGEF"/>
    <property type="match status" value="1"/>
</dbReference>
<dbReference type="PANTHER" id="PTHR45845">
    <property type="entry name" value="RHO GUANINE NUCLEOTIDE EXCHANGE FACTOR-RELATED"/>
    <property type="match status" value="1"/>
</dbReference>
<dbReference type="Gene3D" id="1.20.900.10">
    <property type="entry name" value="Dbl homology (DH) domain"/>
    <property type="match status" value="1"/>
</dbReference>
<feature type="region of interest" description="Disordered" evidence="4">
    <location>
        <begin position="260"/>
        <end position="296"/>
    </location>
</feature>
<dbReference type="eggNOG" id="KOG0689">
    <property type="taxonomic scope" value="Eukaryota"/>
</dbReference>
<dbReference type="FunFam" id="2.30.29.30:FF:000078">
    <property type="entry name" value="Guanine nucleotide exchange factor DBS"/>
    <property type="match status" value="1"/>
</dbReference>
<dbReference type="InterPro" id="IPR052231">
    <property type="entry name" value="Rho_GEF_signaling-related"/>
</dbReference>
<feature type="region of interest" description="Disordered" evidence="4">
    <location>
        <begin position="335"/>
        <end position="354"/>
    </location>
</feature>
<feature type="compositionally biased region" description="Basic and acidic residues" evidence="4">
    <location>
        <begin position="168"/>
        <end position="178"/>
    </location>
</feature>
<dbReference type="Gene3D" id="2.30.29.30">
    <property type="entry name" value="Pleckstrin-homology domain (PH domain)/Phosphotyrosine-binding domain (PTB)"/>
    <property type="match status" value="1"/>
</dbReference>
<keyword evidence="1" id="KW-0597">Phosphoprotein</keyword>
<dbReference type="SMART" id="SM00325">
    <property type="entry name" value="RhoGEF"/>
    <property type="match status" value="1"/>
</dbReference>
<feature type="region of interest" description="Disordered" evidence="4">
    <location>
        <begin position="161"/>
        <end position="222"/>
    </location>
</feature>
<feature type="compositionally biased region" description="Low complexity" evidence="4">
    <location>
        <begin position="1013"/>
        <end position="1024"/>
    </location>
</feature>
<feature type="compositionally biased region" description="Low complexity" evidence="4">
    <location>
        <begin position="105"/>
        <end position="114"/>
    </location>
</feature>
<feature type="region of interest" description="Disordered" evidence="4">
    <location>
        <begin position="93"/>
        <end position="114"/>
    </location>
</feature>
<feature type="domain" description="PH" evidence="5">
    <location>
        <begin position="2297"/>
        <end position="2408"/>
    </location>
</feature>
<dbReference type="PROSITE" id="PS50010">
    <property type="entry name" value="DH_2"/>
    <property type="match status" value="1"/>
</dbReference>
<dbReference type="CDD" id="cd00160">
    <property type="entry name" value="RhoGEF"/>
    <property type="match status" value="1"/>
</dbReference>
<feature type="coiled-coil region" evidence="3">
    <location>
        <begin position="1857"/>
        <end position="1884"/>
    </location>
</feature>
<dbReference type="Pfam" id="PF22697">
    <property type="entry name" value="SOS1_NGEF_PH"/>
    <property type="match status" value="1"/>
</dbReference>
<dbReference type="SMART" id="SM00233">
    <property type="entry name" value="PH"/>
    <property type="match status" value="1"/>
</dbReference>
<keyword evidence="2" id="KW-0344">Guanine-nucleotide releasing factor</keyword>